<comment type="similarity">
    <text evidence="3">Belongs to the WD repeat PROPPIN family.</text>
</comment>
<organism evidence="4 5">
    <name type="scientific">Tritrichomonas foetus</name>
    <dbReference type="NCBI Taxonomy" id="1144522"/>
    <lineage>
        <taxon>Eukaryota</taxon>
        <taxon>Metamonada</taxon>
        <taxon>Parabasalia</taxon>
        <taxon>Tritrichomonadida</taxon>
        <taxon>Tritrichomonadidae</taxon>
        <taxon>Tritrichomonas</taxon>
    </lineage>
</organism>
<evidence type="ECO:0000313" key="4">
    <source>
        <dbReference type="EMBL" id="OHT07249.1"/>
    </source>
</evidence>
<dbReference type="GeneID" id="94838584"/>
<evidence type="ECO:0000313" key="5">
    <source>
        <dbReference type="Proteomes" id="UP000179807"/>
    </source>
</evidence>
<keyword evidence="2" id="KW-0677">Repeat</keyword>
<dbReference type="EMBL" id="MLAK01000703">
    <property type="protein sequence ID" value="OHT07249.1"/>
    <property type="molecule type" value="Genomic_DNA"/>
</dbReference>
<evidence type="ECO:0000256" key="2">
    <source>
        <dbReference type="ARBA" id="ARBA00022737"/>
    </source>
</evidence>
<sequence>MTDPQVIIEAKFESDKHLTVCSSKSVQLYNLQPMTSKFVNNGGPFIHAAYSSEYLFAVANSDTPPYIPSFVIIFQISTGAFVRSIEFTADIIGLEATSSYLFVSLTSSIQVVDIETFHLISTLERSCKIGNLVATDSYVAYCDDEKPGVVVICSVPGFSVLRQIQCHKDPIAMMANSNDGKILITASNVGTLVRMFSIEEGEKINELRRGYRQSVIISASSNESLTCCVSPTTLHIFLPDRQHITVPINVHPIICKALGLSVAVVDTDGILSVYKVDGINGTAKVLTQHRLFSAVLSENSRKRRITI</sequence>
<evidence type="ECO:0000256" key="1">
    <source>
        <dbReference type="ARBA" id="ARBA00022574"/>
    </source>
</evidence>
<reference evidence="4" key="1">
    <citation type="submission" date="2016-10" db="EMBL/GenBank/DDBJ databases">
        <authorList>
            <person name="Benchimol M."/>
            <person name="Almeida L.G."/>
            <person name="Vasconcelos A.T."/>
            <person name="Perreira-Neves A."/>
            <person name="Rosa I.A."/>
            <person name="Tasca T."/>
            <person name="Bogo M.R."/>
            <person name="de Souza W."/>
        </authorList>
    </citation>
    <scope>NUCLEOTIDE SEQUENCE [LARGE SCALE GENOMIC DNA]</scope>
    <source>
        <strain evidence="4">K</strain>
    </source>
</reference>
<keyword evidence="1" id="KW-0853">WD repeat</keyword>
<dbReference type="InterPro" id="IPR015943">
    <property type="entry name" value="WD40/YVTN_repeat-like_dom_sf"/>
</dbReference>
<name>A0A1J4K6Z9_9EUKA</name>
<comment type="caution">
    <text evidence="4">The sequence shown here is derived from an EMBL/GenBank/DDBJ whole genome shotgun (WGS) entry which is preliminary data.</text>
</comment>
<dbReference type="PANTHER" id="PTHR11227">
    <property type="entry name" value="WD-REPEAT PROTEIN INTERACTING WITH PHOSPHOINOSIDES WIPI -RELATED"/>
    <property type="match status" value="1"/>
</dbReference>
<keyword evidence="5" id="KW-1185">Reference proteome</keyword>
<dbReference type="InterPro" id="IPR036322">
    <property type="entry name" value="WD40_repeat_dom_sf"/>
</dbReference>
<dbReference type="Gene3D" id="2.130.10.10">
    <property type="entry name" value="YVTN repeat-like/Quinoprotein amine dehydrogenase"/>
    <property type="match status" value="1"/>
</dbReference>
<dbReference type="OrthoDB" id="1667587at2759"/>
<dbReference type="Proteomes" id="UP000179807">
    <property type="component" value="Unassembled WGS sequence"/>
</dbReference>
<dbReference type="VEuPathDB" id="TrichDB:TRFO_24656"/>
<proteinExistence type="inferred from homology"/>
<evidence type="ECO:0000256" key="3">
    <source>
        <dbReference type="ARBA" id="ARBA00025740"/>
    </source>
</evidence>
<dbReference type="AlphaFoldDB" id="A0A1J4K6Z9"/>
<accession>A0A1J4K6Z9</accession>
<dbReference type="Pfam" id="PF21032">
    <property type="entry name" value="PROPPIN"/>
    <property type="match status" value="1"/>
</dbReference>
<dbReference type="InterPro" id="IPR048720">
    <property type="entry name" value="PROPPIN"/>
</dbReference>
<protein>
    <submittedName>
        <fullName evidence="4">Uncharacterized protein</fullName>
    </submittedName>
</protein>
<dbReference type="RefSeq" id="XP_068360385.1">
    <property type="nucleotide sequence ID" value="XM_068503880.1"/>
</dbReference>
<dbReference type="SUPFAM" id="SSF50978">
    <property type="entry name" value="WD40 repeat-like"/>
    <property type="match status" value="1"/>
</dbReference>
<gene>
    <name evidence="4" type="ORF">TRFO_24656</name>
</gene>